<name>A0A2I1HAZ9_9GLOM</name>
<evidence type="ECO:0000313" key="1">
    <source>
        <dbReference type="EMBL" id="PKY56047.1"/>
    </source>
</evidence>
<organism evidence="1 2">
    <name type="scientific">Rhizophagus irregularis</name>
    <dbReference type="NCBI Taxonomy" id="588596"/>
    <lineage>
        <taxon>Eukaryota</taxon>
        <taxon>Fungi</taxon>
        <taxon>Fungi incertae sedis</taxon>
        <taxon>Mucoromycota</taxon>
        <taxon>Glomeromycotina</taxon>
        <taxon>Glomeromycetes</taxon>
        <taxon>Glomerales</taxon>
        <taxon>Glomeraceae</taxon>
        <taxon>Rhizophagus</taxon>
    </lineage>
</organism>
<keyword evidence="2" id="KW-1185">Reference proteome</keyword>
<comment type="caution">
    <text evidence="1">The sequence shown here is derived from an EMBL/GenBank/DDBJ whole genome shotgun (WGS) entry which is preliminary data.</text>
</comment>
<dbReference type="EMBL" id="LLXI01002047">
    <property type="protein sequence ID" value="PKY56047.1"/>
    <property type="molecule type" value="Genomic_DNA"/>
</dbReference>
<accession>A0A2I1HAZ9</accession>
<gene>
    <name evidence="1" type="ORF">RhiirA4_476031</name>
</gene>
<evidence type="ECO:0000313" key="2">
    <source>
        <dbReference type="Proteomes" id="UP000234323"/>
    </source>
</evidence>
<reference evidence="1 2" key="1">
    <citation type="submission" date="2015-10" db="EMBL/GenBank/DDBJ databases">
        <title>Genome analyses suggest a sexual origin of heterokaryosis in a supposedly ancient asexual fungus.</title>
        <authorList>
            <person name="Ropars J."/>
            <person name="Sedzielewska K."/>
            <person name="Noel J."/>
            <person name="Charron P."/>
            <person name="Farinelli L."/>
            <person name="Marton T."/>
            <person name="Kruger M."/>
            <person name="Pelin A."/>
            <person name="Brachmann A."/>
            <person name="Corradi N."/>
        </authorList>
    </citation>
    <scope>NUCLEOTIDE SEQUENCE [LARGE SCALE GENOMIC DNA]</scope>
    <source>
        <strain evidence="1 2">A4</strain>
    </source>
</reference>
<protein>
    <submittedName>
        <fullName evidence="1">Uncharacterized protein</fullName>
    </submittedName>
</protein>
<sequence>MSKYLGPPSKIRQPDFLKTLDHPTGFAIEQARDQLKKELCEENRIALRDIVQNLALAI</sequence>
<proteinExistence type="predicted"/>
<dbReference type="Proteomes" id="UP000234323">
    <property type="component" value="Unassembled WGS sequence"/>
</dbReference>
<dbReference type="AlphaFoldDB" id="A0A2I1HAZ9"/>